<sequence length="1028" mass="115363">MTIREAHAVRIEPVILTDESTVVGAYEPSERTSKAYQSEAGLECAFIAQLRDQAYEYIQFSPDNAEAELIANLRIQLEALNDYRFTDAEWKRFFEHSILTTGGALDVVEKTQRIQEDHVQVLTRDNGESKNIRLIDKQHIHNNRLQVTNQYVATNAARSNRYDVTILVNGLPLVHVELKRRGVDIREAFNQINRYQRDSFWSGAGLFGYVQIFIISNGTYTKYYANTTRQDHLTENRGTQRQVKAATSDAYEFTSWWTDATNRRITDLVDFTRTFLSKHTLLAVLTRYCVFIVADTLADRKLLVMRPYQLAATEAILQRINTSTNARQAGTLAAGGYVWHTTGSGKTLTSFKTAKLAAGMEEIDKVIFVVDRKDLDHQTIKEYNRFAEGTVSANQSTTQLTAQINDPTVKIIVTTIQKLSTFVGRNRKHAVYTGHVVLIFDECHRSQFGDMHTAITKAFRNYHLFGFTGTPIFAENAGSSGNVQLRTTAQAFGDQLHSYTIVDAIGDKNVLPFRIDYIDTVHSRDDVVDAEVSAIDTERALLAPGRIAQVVTYIREHFNQKTRRNRTYTLGQQRLAGFNSLLATASIPAARAYYQEFARQQQGLPSDQRLSVGIIYSYAANAEAPGDSLAEESTDPTSLSKDDRAFLDAAITDYNQQFGTSYDTSASGFEGYYEDISARLTKRQIDLVIVVNMFLTGFDSKTLNTLWVDKSLRTHGLIQAFSRTNRILNAVKSYGNIVCFRNLQAETDAAIVLFGNKNASGTILLRSYREYLEEFVAKVAQLRSGWQPGEVITSEEAQKEFVTLFGQILRLRNILVSFDEFAEDNMGGLNDADLADYTSMYLEIHAQMRAAVEVEKEVVNEDLVFEIELIKQVEVGVDYILRLVEDKRTQRGDGEDREIPVEIRRAIASSPTLHSKRDLIEDFVRSVSSNGAVDEQWKAFIGARMAAELAAIVTAEGLREAETEEFIGAALRSGVVPTEGTAITRLLPRVSRFRKAAAGQSHGERKARVVEALTAYVERFGDLTADGV</sequence>
<evidence type="ECO:0000256" key="8">
    <source>
        <dbReference type="ARBA" id="ARBA00022801"/>
    </source>
</evidence>
<dbReference type="InterPro" id="IPR022625">
    <property type="entry name" value="TypeI_RM_Rsu_C"/>
</dbReference>
<keyword evidence="7" id="KW-0255">Endonuclease</keyword>
<dbReference type="InterPro" id="IPR040980">
    <property type="entry name" value="SWI2_SNF2"/>
</dbReference>
<dbReference type="InterPro" id="IPR055180">
    <property type="entry name" value="HsdR_RecA-like_helicase_dom_2"/>
</dbReference>
<evidence type="ECO:0000256" key="10">
    <source>
        <dbReference type="ARBA" id="ARBA00023125"/>
    </source>
</evidence>
<dbReference type="Gene3D" id="1.20.58.2040">
    <property type="match status" value="1"/>
</dbReference>
<dbReference type="GO" id="GO:0009035">
    <property type="term" value="F:type I site-specific deoxyribonuclease activity"/>
    <property type="evidence" value="ECO:0007669"/>
    <property type="project" value="UniProtKB-EC"/>
</dbReference>
<dbReference type="Proteomes" id="UP000199671">
    <property type="component" value="Unassembled WGS sequence"/>
</dbReference>
<dbReference type="GO" id="GO:0003677">
    <property type="term" value="F:DNA binding"/>
    <property type="evidence" value="ECO:0007669"/>
    <property type="project" value="UniProtKB-KW"/>
</dbReference>
<dbReference type="GO" id="GO:0005524">
    <property type="term" value="F:ATP binding"/>
    <property type="evidence" value="ECO:0007669"/>
    <property type="project" value="UniProtKB-KW"/>
</dbReference>
<keyword evidence="5 11" id="KW-0547">Nucleotide-binding</keyword>
<dbReference type="Pfam" id="PF04313">
    <property type="entry name" value="HSDR_N"/>
    <property type="match status" value="1"/>
</dbReference>
<dbReference type="OrthoDB" id="9758243at2"/>
<dbReference type="InterPro" id="IPR014001">
    <property type="entry name" value="Helicase_ATP-bd"/>
</dbReference>
<comment type="catalytic activity">
    <reaction evidence="1 11">
        <text>Endonucleolytic cleavage of DNA to give random double-stranded fragments with terminal 5'-phosphates, ATP is simultaneously hydrolyzed.</text>
        <dbReference type="EC" id="3.1.21.3"/>
    </reaction>
</comment>
<evidence type="ECO:0000259" key="12">
    <source>
        <dbReference type="PROSITE" id="PS51192"/>
    </source>
</evidence>
<evidence type="ECO:0000256" key="1">
    <source>
        <dbReference type="ARBA" id="ARBA00000851"/>
    </source>
</evidence>
<dbReference type="CDD" id="cd18030">
    <property type="entry name" value="DEXHc_RE_I_HsdR"/>
    <property type="match status" value="1"/>
</dbReference>
<dbReference type="InterPro" id="IPR051268">
    <property type="entry name" value="Type-I_R_enzyme_R_subunit"/>
</dbReference>
<keyword evidence="8 11" id="KW-0378">Hydrolase</keyword>
<dbReference type="PANTHER" id="PTHR30195:SF16">
    <property type="entry name" value="TYPE I RESTRICTION ENZYME ENDONUCLEASE SUBUNIT"/>
    <property type="match status" value="1"/>
</dbReference>
<dbReference type="SUPFAM" id="SSF52540">
    <property type="entry name" value="P-loop containing nucleoside triphosphate hydrolases"/>
    <property type="match status" value="1"/>
</dbReference>
<comment type="function">
    <text evidence="11">Subunit R is required for both nuclease and ATPase activities, but not for modification.</text>
</comment>
<dbReference type="CDD" id="cd22332">
    <property type="entry name" value="HsdR_N"/>
    <property type="match status" value="1"/>
</dbReference>
<evidence type="ECO:0000313" key="14">
    <source>
        <dbReference type="Proteomes" id="UP000199671"/>
    </source>
</evidence>
<dbReference type="GO" id="GO:0009307">
    <property type="term" value="P:DNA restriction-modification system"/>
    <property type="evidence" value="ECO:0007669"/>
    <property type="project" value="UniProtKB-KW"/>
</dbReference>
<keyword evidence="6 11" id="KW-0680">Restriction system</keyword>
<dbReference type="Pfam" id="PF22679">
    <property type="entry name" value="T1R_D3-like"/>
    <property type="match status" value="1"/>
</dbReference>
<protein>
    <recommendedName>
        <fullName evidence="11">Type I restriction enzyme endonuclease subunit</fullName>
        <shortName evidence="11">R protein</shortName>
        <ecNumber evidence="11">3.1.21.3</ecNumber>
    </recommendedName>
</protein>
<keyword evidence="10 11" id="KW-0238">DNA-binding</keyword>
<dbReference type="Pfam" id="PF18766">
    <property type="entry name" value="SWI2_SNF2"/>
    <property type="match status" value="1"/>
</dbReference>
<reference evidence="13 14" key="1">
    <citation type="submission" date="2016-10" db="EMBL/GenBank/DDBJ databases">
        <authorList>
            <person name="de Groot N.N."/>
        </authorList>
    </citation>
    <scope>NUCLEOTIDE SEQUENCE [LARGE SCALE GENOMIC DNA]</scope>
    <source>
        <strain evidence="13 14">KPR-7B</strain>
    </source>
</reference>
<dbReference type="NCBIfam" id="TIGR00348">
    <property type="entry name" value="hsdR"/>
    <property type="match status" value="1"/>
</dbReference>
<dbReference type="Pfam" id="PF12008">
    <property type="entry name" value="EcoR124_C"/>
    <property type="match status" value="1"/>
</dbReference>
<dbReference type="PROSITE" id="PS51192">
    <property type="entry name" value="HELICASE_ATP_BIND_1"/>
    <property type="match status" value="1"/>
</dbReference>
<dbReference type="AlphaFoldDB" id="A0A1G9RUF1"/>
<evidence type="ECO:0000256" key="7">
    <source>
        <dbReference type="ARBA" id="ARBA00022759"/>
    </source>
</evidence>
<feature type="domain" description="Helicase ATP-binding" evidence="12">
    <location>
        <begin position="327"/>
        <end position="489"/>
    </location>
</feature>
<dbReference type="Gene3D" id="3.40.50.300">
    <property type="entry name" value="P-loop containing nucleotide triphosphate hydrolases"/>
    <property type="match status" value="2"/>
</dbReference>
<dbReference type="EC" id="3.1.21.3" evidence="11"/>
<evidence type="ECO:0000256" key="4">
    <source>
        <dbReference type="ARBA" id="ARBA00022722"/>
    </source>
</evidence>
<evidence type="ECO:0000256" key="9">
    <source>
        <dbReference type="ARBA" id="ARBA00022840"/>
    </source>
</evidence>
<dbReference type="CDD" id="cd18800">
    <property type="entry name" value="SF2_C_EcoR124I-like"/>
    <property type="match status" value="1"/>
</dbReference>
<evidence type="ECO:0000256" key="2">
    <source>
        <dbReference type="ARBA" id="ARBA00008598"/>
    </source>
</evidence>
<proteinExistence type="inferred from homology"/>
<organism evidence="13 14">
    <name type="scientific">Actinomyces ruminicola</name>
    <dbReference type="NCBI Taxonomy" id="332524"/>
    <lineage>
        <taxon>Bacteria</taxon>
        <taxon>Bacillati</taxon>
        <taxon>Actinomycetota</taxon>
        <taxon>Actinomycetes</taxon>
        <taxon>Actinomycetales</taxon>
        <taxon>Actinomycetaceae</taxon>
        <taxon>Actinomyces</taxon>
    </lineage>
</organism>
<evidence type="ECO:0000256" key="5">
    <source>
        <dbReference type="ARBA" id="ARBA00022741"/>
    </source>
</evidence>
<dbReference type="SMART" id="SM00487">
    <property type="entry name" value="DEXDc"/>
    <property type="match status" value="1"/>
</dbReference>
<comment type="similarity">
    <text evidence="2 11">Belongs to the HsdR family.</text>
</comment>
<dbReference type="InterPro" id="IPR027417">
    <property type="entry name" value="P-loop_NTPase"/>
</dbReference>
<dbReference type="InterPro" id="IPR004473">
    <property type="entry name" value="Restrct_endonuc_typeI_HsdR"/>
</dbReference>
<evidence type="ECO:0000256" key="6">
    <source>
        <dbReference type="ARBA" id="ARBA00022747"/>
    </source>
</evidence>
<evidence type="ECO:0000256" key="11">
    <source>
        <dbReference type="RuleBase" id="RU364115"/>
    </source>
</evidence>
<name>A0A1G9RUF1_9ACTO</name>
<dbReference type="RefSeq" id="WP_092606790.1">
    <property type="nucleotide sequence ID" value="NZ_FNHU01000001.1"/>
</dbReference>
<accession>A0A1G9RUF1</accession>
<dbReference type="Gene3D" id="3.90.1570.50">
    <property type="match status" value="2"/>
</dbReference>
<evidence type="ECO:0000256" key="3">
    <source>
        <dbReference type="ARBA" id="ARBA00011296"/>
    </source>
</evidence>
<dbReference type="EMBL" id="FNHU01000001">
    <property type="protein sequence ID" value="SDM26125.1"/>
    <property type="molecule type" value="Genomic_DNA"/>
</dbReference>
<keyword evidence="4" id="KW-0540">Nuclease</keyword>
<dbReference type="InterPro" id="IPR007409">
    <property type="entry name" value="Restrct_endonuc_type1_HsdR_N"/>
</dbReference>
<keyword evidence="9 11" id="KW-0067">ATP-binding</keyword>
<comment type="subunit">
    <text evidence="3 11">The type I restriction/modification system is composed of three polypeptides R, M and S.</text>
</comment>
<evidence type="ECO:0000313" key="13">
    <source>
        <dbReference type="EMBL" id="SDM26125.1"/>
    </source>
</evidence>
<dbReference type="PANTHER" id="PTHR30195">
    <property type="entry name" value="TYPE I SITE-SPECIFIC DEOXYRIBONUCLEASE PROTEIN SUBUNIT M AND R"/>
    <property type="match status" value="1"/>
</dbReference>
<gene>
    <name evidence="13" type="ORF">SAMN04487766_101124</name>
</gene>